<keyword evidence="3" id="KW-0007">Acetylation</keyword>
<evidence type="ECO:0000313" key="11">
    <source>
        <dbReference type="WBParaSite" id="MCU_008400-RA"/>
    </source>
</evidence>
<dbReference type="PROSITE" id="PS50196">
    <property type="entry name" value="RANBD1"/>
    <property type="match status" value="1"/>
</dbReference>
<feature type="region of interest" description="Disordered" evidence="9">
    <location>
        <begin position="154"/>
        <end position="213"/>
    </location>
</feature>
<comment type="similarity">
    <text evidence="5">Belongs to the RANBP1 family.</text>
</comment>
<evidence type="ECO:0000256" key="1">
    <source>
        <dbReference type="ARBA" id="ARBA00022468"/>
    </source>
</evidence>
<reference evidence="11" key="1">
    <citation type="submission" date="2019-11" db="UniProtKB">
        <authorList>
            <consortium name="WormBaseParasite"/>
        </authorList>
    </citation>
    <scope>IDENTIFICATION</scope>
</reference>
<feature type="compositionally biased region" description="Basic and acidic residues" evidence="9">
    <location>
        <begin position="157"/>
        <end position="170"/>
    </location>
</feature>
<dbReference type="GO" id="GO:0005643">
    <property type="term" value="C:nuclear pore"/>
    <property type="evidence" value="ECO:0007669"/>
    <property type="project" value="TreeGrafter"/>
</dbReference>
<dbReference type="GO" id="GO:0005737">
    <property type="term" value="C:cytoplasm"/>
    <property type="evidence" value="ECO:0007669"/>
    <property type="project" value="TreeGrafter"/>
</dbReference>
<evidence type="ECO:0000256" key="3">
    <source>
        <dbReference type="ARBA" id="ARBA00022990"/>
    </source>
</evidence>
<proteinExistence type="inferred from homology"/>
<dbReference type="FunFam" id="2.30.29.30:FF:000824">
    <property type="entry name" value="Ran-specific GTPase-activating protein"/>
    <property type="match status" value="1"/>
</dbReference>
<accession>A0A5K3FJT1</accession>
<evidence type="ECO:0000256" key="7">
    <source>
        <dbReference type="ARBA" id="ARBA00067380"/>
    </source>
</evidence>
<dbReference type="PANTHER" id="PTHR23138:SF87">
    <property type="entry name" value="E3 SUMO-PROTEIN LIGASE RANBP2"/>
    <property type="match status" value="1"/>
</dbReference>
<dbReference type="CDD" id="cd13179">
    <property type="entry name" value="RanBD_RanBP1"/>
    <property type="match status" value="1"/>
</dbReference>
<dbReference type="SUPFAM" id="SSF50729">
    <property type="entry name" value="PH domain-like"/>
    <property type="match status" value="1"/>
</dbReference>
<evidence type="ECO:0000256" key="2">
    <source>
        <dbReference type="ARBA" id="ARBA00022553"/>
    </source>
</evidence>
<dbReference type="AlphaFoldDB" id="A0A5K3FJT1"/>
<dbReference type="GO" id="GO:0005096">
    <property type="term" value="F:GTPase activator activity"/>
    <property type="evidence" value="ECO:0007669"/>
    <property type="project" value="UniProtKB-KW"/>
</dbReference>
<evidence type="ECO:0000256" key="5">
    <source>
        <dbReference type="ARBA" id="ARBA00061276"/>
    </source>
</evidence>
<keyword evidence="2" id="KW-0597">Phosphoprotein</keyword>
<feature type="domain" description="RanBD1" evidence="10">
    <location>
        <begin position="16"/>
        <end position="154"/>
    </location>
</feature>
<dbReference type="Pfam" id="PF00638">
    <property type="entry name" value="Ran_BP1"/>
    <property type="match status" value="1"/>
</dbReference>
<protein>
    <recommendedName>
        <fullName evidence="7">Ran-specific GTPase-activating protein</fullName>
    </recommendedName>
    <alternativeName>
        <fullName evidence="8">Ran-binding protein 1</fullName>
    </alternativeName>
</protein>
<feature type="compositionally biased region" description="Polar residues" evidence="9">
    <location>
        <begin position="178"/>
        <end position="200"/>
    </location>
</feature>
<organism evidence="11">
    <name type="scientific">Mesocestoides corti</name>
    <name type="common">Flatworm</name>
    <dbReference type="NCBI Taxonomy" id="53468"/>
    <lineage>
        <taxon>Eukaryota</taxon>
        <taxon>Metazoa</taxon>
        <taxon>Spiralia</taxon>
        <taxon>Lophotrochozoa</taxon>
        <taxon>Platyhelminthes</taxon>
        <taxon>Cestoda</taxon>
        <taxon>Eucestoda</taxon>
        <taxon>Cyclophyllidea</taxon>
        <taxon>Mesocestoididae</taxon>
        <taxon>Mesocestoides</taxon>
    </lineage>
</organism>
<dbReference type="WBParaSite" id="MCU_008400-RA">
    <property type="protein sequence ID" value="MCU_008400-RA"/>
    <property type="gene ID" value="MCU_008400"/>
</dbReference>
<sequence>MSKSDSESGEENVEIQFEPSASHPIVDLKTCEEDETCLFRARAKLFRFDAKSEEPEWKERGTGELKILQNPETLHSRVMMRRDKTLKVCANHRILSSMRLTPSFGTDKGFVWKAPNDYADNEVKTEIFGVRFATADLATDFKSVFDNCAQNSGDAAARSDAKSESKRDAGSAKPAGSISETAPESKEANQLTESLSQLDIQSEIGKPATSITA</sequence>
<name>A0A5K3FJT1_MESCO</name>
<dbReference type="SMART" id="SM00160">
    <property type="entry name" value="RanBD"/>
    <property type="match status" value="1"/>
</dbReference>
<dbReference type="PANTHER" id="PTHR23138">
    <property type="entry name" value="RAN BINDING PROTEIN"/>
    <property type="match status" value="1"/>
</dbReference>
<dbReference type="InterPro" id="IPR011993">
    <property type="entry name" value="PH-like_dom_sf"/>
</dbReference>
<dbReference type="InterPro" id="IPR045256">
    <property type="entry name" value="RanBP1_RanBD"/>
</dbReference>
<evidence type="ECO:0000256" key="9">
    <source>
        <dbReference type="SAM" id="MobiDB-lite"/>
    </source>
</evidence>
<dbReference type="InterPro" id="IPR000156">
    <property type="entry name" value="Ran_bind_dom"/>
</dbReference>
<evidence type="ECO:0000256" key="8">
    <source>
        <dbReference type="ARBA" id="ARBA00081162"/>
    </source>
</evidence>
<evidence type="ECO:0000259" key="10">
    <source>
        <dbReference type="PROSITE" id="PS50196"/>
    </source>
</evidence>
<evidence type="ECO:0000256" key="6">
    <source>
        <dbReference type="ARBA" id="ARBA00066150"/>
    </source>
</evidence>
<evidence type="ECO:0000256" key="4">
    <source>
        <dbReference type="ARBA" id="ARBA00056716"/>
    </source>
</evidence>
<dbReference type="Gene3D" id="2.30.29.30">
    <property type="entry name" value="Pleckstrin-homology domain (PH domain)/Phosphotyrosine-binding domain (PTB)"/>
    <property type="match status" value="1"/>
</dbReference>
<comment type="subunit">
    <text evidence="6">Interacts with RAN (via C-terminus of GTP-bound form) but not with GDP-bound RAN. Identified in a complex composed of RAN, RANGAP1 and RANBP1. Identified in a complex that contains TNPO1, RAN and RANBP1. Identified in a complex that contains CSE1L, KPNA2, RAN and RANBP1. Identified in a complex with nucleotide-free RAN and RCC1.</text>
</comment>
<dbReference type="InterPro" id="IPR045255">
    <property type="entry name" value="RanBP1-like"/>
</dbReference>
<comment type="function">
    <text evidence="4">Plays a role in RAN-dependent nucleocytoplasmic transport. Alleviates the TNPO1-dependent inhibition of RAN GTPase activity and mediates the dissociation of RAN from proteins involved in transport into the nucleus. Induces a conformation change in the complex formed by XPO1 and RAN that triggers the release of the nuclear export signal of cargo proteins. Promotes the disassembly of the complex formed by RAN and importin beta. Promotes dissociation of RAN from a complex with KPNA2 and CSE1L. Required for normal mitotic spindle assembly and normal progress through mitosis via its effect on RAN. Does not increase the RAN GTPase activity by itself, but increases GTP hydrolysis mediated by RANGAP1. Inhibits RCC1-dependent exchange of RAN-bound GDP by GTP.</text>
</comment>
<keyword evidence="1" id="KW-0343">GTPase activation</keyword>
<dbReference type="GO" id="GO:0006913">
    <property type="term" value="P:nucleocytoplasmic transport"/>
    <property type="evidence" value="ECO:0007669"/>
    <property type="project" value="InterPro"/>
</dbReference>